<comment type="similarity">
    <text evidence="1">In the N-terminal section; belongs to the zinc metallo-hydrolase group 3 family.</text>
</comment>
<dbReference type="InterPro" id="IPR029039">
    <property type="entry name" value="Flavoprotein-like_sf"/>
</dbReference>
<dbReference type="InterPro" id="IPR045761">
    <property type="entry name" value="ODP_dom"/>
</dbReference>
<sequence>MKKFVDINSSVKWVGVVDQDMKKFHGEELSIPSGTTYNSYLIRDEKTVLVDTVIHAFSEEWLEHLKREIDLKEIDCIVMNHSEPDHSGALVQLMKEIPDTPIYCTEMGREIIEAYYGGDYKYNIVKTGDKIDIGSRELIFVEMKMLHWPDSMMSYLPGDNILFSNDAFGQHYGANGLFNDMVDQSVLEYECLKYYACILTPFSKILKMKLEEVGGLNLAIDTICPSHGVIWRDNPMQIVEKYSRWCDDYMEDRVVIAYDTMWHSTKKMAESIADGIREVRPDLELLLFNSAKNSENDIITEMFRSSAILFGSSTINNGILPSMAALLEGVRGVNFQKKVVAAFGSYGWNGRSLLLLNEELGKTRMQVVKEGIKVKWNLDDETREQCMDFGREFAKEIK</sequence>
<dbReference type="AlphaFoldDB" id="A0A9W6GMM9"/>
<dbReference type="Proteomes" id="UP001144471">
    <property type="component" value="Unassembled WGS sequence"/>
</dbReference>
<keyword evidence="4" id="KW-1185">Reference proteome</keyword>
<dbReference type="InterPro" id="IPR016440">
    <property type="entry name" value="Rubredoxin-O_OxRdtase"/>
</dbReference>
<evidence type="ECO:0000256" key="1">
    <source>
        <dbReference type="ARBA" id="ARBA00007121"/>
    </source>
</evidence>
<dbReference type="InterPro" id="IPR001279">
    <property type="entry name" value="Metallo-B-lactamas"/>
</dbReference>
<dbReference type="EMBL" id="BSDY01000027">
    <property type="protein sequence ID" value="GLI57879.1"/>
    <property type="molecule type" value="Genomic_DNA"/>
</dbReference>
<dbReference type="Gene3D" id="3.40.50.360">
    <property type="match status" value="1"/>
</dbReference>
<name>A0A9W6GMM9_9FUSO</name>
<evidence type="ECO:0000313" key="3">
    <source>
        <dbReference type="EMBL" id="GLI57879.1"/>
    </source>
</evidence>
<dbReference type="SMART" id="SM00849">
    <property type="entry name" value="Lactamase_B"/>
    <property type="match status" value="1"/>
</dbReference>
<dbReference type="GO" id="GO:0016491">
    <property type="term" value="F:oxidoreductase activity"/>
    <property type="evidence" value="ECO:0007669"/>
    <property type="project" value="InterPro"/>
</dbReference>
<dbReference type="PANTHER" id="PTHR43717">
    <property type="entry name" value="ANAEROBIC NITRIC OXIDE REDUCTASE FLAVORUBREDOXIN"/>
    <property type="match status" value="1"/>
</dbReference>
<dbReference type="SUPFAM" id="SSF56281">
    <property type="entry name" value="Metallo-hydrolase/oxidoreductase"/>
    <property type="match status" value="1"/>
</dbReference>
<accession>A0A9W6GMM9</accession>
<dbReference type="Pfam" id="PF00258">
    <property type="entry name" value="Flavodoxin_1"/>
    <property type="match status" value="1"/>
</dbReference>
<dbReference type="GO" id="GO:0009055">
    <property type="term" value="F:electron transfer activity"/>
    <property type="evidence" value="ECO:0007669"/>
    <property type="project" value="InterPro"/>
</dbReference>
<dbReference type="InterPro" id="IPR008254">
    <property type="entry name" value="Flavodoxin/NO_synth"/>
</dbReference>
<evidence type="ECO:0000259" key="2">
    <source>
        <dbReference type="PROSITE" id="PS50902"/>
    </source>
</evidence>
<evidence type="ECO:0000313" key="4">
    <source>
        <dbReference type="Proteomes" id="UP001144471"/>
    </source>
</evidence>
<dbReference type="SUPFAM" id="SSF52218">
    <property type="entry name" value="Flavoproteins"/>
    <property type="match status" value="1"/>
</dbReference>
<dbReference type="PIRSF" id="PIRSF005243">
    <property type="entry name" value="ROO"/>
    <property type="match status" value="1"/>
</dbReference>
<dbReference type="Pfam" id="PF19583">
    <property type="entry name" value="ODP"/>
    <property type="match status" value="1"/>
</dbReference>
<dbReference type="InterPro" id="IPR036866">
    <property type="entry name" value="RibonucZ/Hydroxyglut_hydro"/>
</dbReference>
<reference evidence="3" key="1">
    <citation type="submission" date="2022-12" db="EMBL/GenBank/DDBJ databases">
        <title>Reference genome sequencing for broad-spectrum identification of bacterial and archaeal isolates by mass spectrometry.</title>
        <authorList>
            <person name="Sekiguchi Y."/>
            <person name="Tourlousse D.M."/>
        </authorList>
    </citation>
    <scope>NUCLEOTIDE SEQUENCE</scope>
    <source>
        <strain evidence="3">10succ1</strain>
    </source>
</reference>
<dbReference type="GO" id="GO:0010181">
    <property type="term" value="F:FMN binding"/>
    <property type="evidence" value="ECO:0007669"/>
    <property type="project" value="InterPro"/>
</dbReference>
<dbReference type="RefSeq" id="WP_281837554.1">
    <property type="nucleotide sequence ID" value="NZ_BSDY01000027.1"/>
</dbReference>
<protein>
    <submittedName>
        <fullName evidence="3">Metallo-beta-lactamase/flavodoxin domain-containing protein</fullName>
    </submittedName>
</protein>
<comment type="caution">
    <text evidence="3">The sequence shown here is derived from an EMBL/GenBank/DDBJ whole genome shotgun (WGS) entry which is preliminary data.</text>
</comment>
<dbReference type="CDD" id="cd07709">
    <property type="entry name" value="flavodiiron_proteins_MBL-fold"/>
    <property type="match status" value="1"/>
</dbReference>
<dbReference type="Gene3D" id="3.60.15.10">
    <property type="entry name" value="Ribonuclease Z/Hydroxyacylglutathione hydrolase-like"/>
    <property type="match status" value="1"/>
</dbReference>
<feature type="domain" description="Flavodoxin-like" evidence="2">
    <location>
        <begin position="254"/>
        <end position="394"/>
    </location>
</feature>
<organism evidence="3 4">
    <name type="scientific">Propionigenium maris DSM 9537</name>
    <dbReference type="NCBI Taxonomy" id="1123000"/>
    <lineage>
        <taxon>Bacteria</taxon>
        <taxon>Fusobacteriati</taxon>
        <taxon>Fusobacteriota</taxon>
        <taxon>Fusobacteriia</taxon>
        <taxon>Fusobacteriales</taxon>
        <taxon>Fusobacteriaceae</taxon>
        <taxon>Propionigenium</taxon>
    </lineage>
</organism>
<dbReference type="GO" id="GO:0046872">
    <property type="term" value="F:metal ion binding"/>
    <property type="evidence" value="ECO:0007669"/>
    <property type="project" value="InterPro"/>
</dbReference>
<gene>
    <name evidence="3" type="primary">flrD</name>
    <name evidence="3" type="ORF">PM10SUCC1_33930</name>
</gene>
<proteinExistence type="inferred from homology"/>
<dbReference type="PANTHER" id="PTHR43717:SF1">
    <property type="entry name" value="ANAEROBIC NITRIC OXIDE REDUCTASE FLAVORUBREDOXIN"/>
    <property type="match status" value="1"/>
</dbReference>
<dbReference type="PROSITE" id="PS50902">
    <property type="entry name" value="FLAVODOXIN_LIKE"/>
    <property type="match status" value="1"/>
</dbReference>